<dbReference type="Proteomes" id="UP000009022">
    <property type="component" value="Unassembled WGS sequence"/>
</dbReference>
<dbReference type="KEGG" id="tad:TRIADDRAFT_61178"/>
<feature type="transmembrane region" description="Helical" evidence="1">
    <location>
        <begin position="63"/>
        <end position="88"/>
    </location>
</feature>
<dbReference type="InParanoid" id="B3SA90"/>
<dbReference type="AlphaFoldDB" id="B3SA90"/>
<keyword evidence="1" id="KW-0472">Membrane</keyword>
<dbReference type="GeneID" id="6758304"/>
<name>B3SA90_TRIAD</name>
<gene>
    <name evidence="2" type="ORF">TRIADDRAFT_61178</name>
</gene>
<protein>
    <submittedName>
        <fullName evidence="2">Uncharacterized protein</fullName>
    </submittedName>
</protein>
<proteinExistence type="predicted"/>
<dbReference type="CTD" id="6758304"/>
<reference evidence="2 3" key="1">
    <citation type="journal article" date="2008" name="Nature">
        <title>The Trichoplax genome and the nature of placozoans.</title>
        <authorList>
            <person name="Srivastava M."/>
            <person name="Begovic E."/>
            <person name="Chapman J."/>
            <person name="Putnam N.H."/>
            <person name="Hellsten U."/>
            <person name="Kawashima T."/>
            <person name="Kuo A."/>
            <person name="Mitros T."/>
            <person name="Salamov A."/>
            <person name="Carpenter M.L."/>
            <person name="Signorovitch A.Y."/>
            <person name="Moreno M.A."/>
            <person name="Kamm K."/>
            <person name="Grimwood J."/>
            <person name="Schmutz J."/>
            <person name="Shapiro H."/>
            <person name="Grigoriev I.V."/>
            <person name="Buss L.W."/>
            <person name="Schierwater B."/>
            <person name="Dellaporta S.L."/>
            <person name="Rokhsar D.S."/>
        </authorList>
    </citation>
    <scope>NUCLEOTIDE SEQUENCE [LARGE SCALE GENOMIC DNA]</scope>
    <source>
        <strain evidence="2 3">Grell-BS-1999</strain>
    </source>
</reference>
<feature type="transmembrane region" description="Helical" evidence="1">
    <location>
        <begin position="127"/>
        <end position="147"/>
    </location>
</feature>
<keyword evidence="1" id="KW-1133">Transmembrane helix</keyword>
<dbReference type="RefSeq" id="XP_002117091.1">
    <property type="nucleotide sequence ID" value="XM_002117055.1"/>
</dbReference>
<feature type="transmembrane region" description="Helical" evidence="1">
    <location>
        <begin position="153"/>
        <end position="176"/>
    </location>
</feature>
<keyword evidence="3" id="KW-1185">Reference proteome</keyword>
<accession>B3SA90</accession>
<organism evidence="2 3">
    <name type="scientific">Trichoplax adhaerens</name>
    <name type="common">Trichoplax reptans</name>
    <dbReference type="NCBI Taxonomy" id="10228"/>
    <lineage>
        <taxon>Eukaryota</taxon>
        <taxon>Metazoa</taxon>
        <taxon>Placozoa</taxon>
        <taxon>Uniplacotomia</taxon>
        <taxon>Trichoplacea</taxon>
        <taxon>Trichoplacidae</taxon>
        <taxon>Trichoplax</taxon>
    </lineage>
</organism>
<sequence length="259" mass="28682">MTTVINTPNLQTIPAQQPQILQHPQVMQPPQIIQQQPQVIHTPIQQGCCGPMPKIIPDNLRPAVFRVGICALVNGLISTIFGIVGFFTTSVRIQGHHYTYYYSNVLAYIAPDIWCGIFINSCYSFSIMSFILSLFHIGLSFGFIFHYPSHFTVWFNIVSLILALCGSAFSLTHLIILSRNLYCRSNDSKMVAVQYNGSNQVVTFGQQAIVYPTSQPVYLQAAPGGHYTTAMNPNSVAPTSIQQVAPPQYGNLPQTKISN</sequence>
<dbReference type="HOGENOM" id="CLU_079735_0_0_1"/>
<evidence type="ECO:0000313" key="2">
    <source>
        <dbReference type="EMBL" id="EDV20397.1"/>
    </source>
</evidence>
<keyword evidence="1" id="KW-0812">Transmembrane</keyword>
<dbReference type="PhylomeDB" id="B3SA90"/>
<evidence type="ECO:0000256" key="1">
    <source>
        <dbReference type="SAM" id="Phobius"/>
    </source>
</evidence>
<feature type="transmembrane region" description="Helical" evidence="1">
    <location>
        <begin position="100"/>
        <end position="120"/>
    </location>
</feature>
<evidence type="ECO:0000313" key="3">
    <source>
        <dbReference type="Proteomes" id="UP000009022"/>
    </source>
</evidence>
<dbReference type="EMBL" id="DS985260">
    <property type="protein sequence ID" value="EDV20397.1"/>
    <property type="molecule type" value="Genomic_DNA"/>
</dbReference>